<feature type="compositionally biased region" description="Basic residues" evidence="1">
    <location>
        <begin position="53"/>
        <end position="69"/>
    </location>
</feature>
<dbReference type="EMBL" id="AZBU02000009">
    <property type="protein sequence ID" value="TKR65552.1"/>
    <property type="molecule type" value="Genomic_DNA"/>
</dbReference>
<gene>
    <name evidence="2" type="ORF">L596_025941</name>
</gene>
<comment type="caution">
    <text evidence="2">The sequence shown here is derived from an EMBL/GenBank/DDBJ whole genome shotgun (WGS) entry which is preliminary data.</text>
</comment>
<keyword evidence="3" id="KW-1185">Reference proteome</keyword>
<evidence type="ECO:0000256" key="1">
    <source>
        <dbReference type="SAM" id="MobiDB-lite"/>
    </source>
</evidence>
<feature type="compositionally biased region" description="Polar residues" evidence="1">
    <location>
        <begin position="70"/>
        <end position="79"/>
    </location>
</feature>
<feature type="region of interest" description="Disordered" evidence="1">
    <location>
        <begin position="1"/>
        <end position="31"/>
    </location>
</feature>
<dbReference type="Proteomes" id="UP000298663">
    <property type="component" value="Unassembled WGS sequence"/>
</dbReference>
<reference evidence="2 3" key="1">
    <citation type="journal article" date="2015" name="Genome Biol.">
        <title>Comparative genomics of Steinernema reveals deeply conserved gene regulatory networks.</title>
        <authorList>
            <person name="Dillman A.R."/>
            <person name="Macchietto M."/>
            <person name="Porter C.F."/>
            <person name="Rogers A."/>
            <person name="Williams B."/>
            <person name="Antoshechkin I."/>
            <person name="Lee M.M."/>
            <person name="Goodwin Z."/>
            <person name="Lu X."/>
            <person name="Lewis E.E."/>
            <person name="Goodrich-Blair H."/>
            <person name="Stock S.P."/>
            <person name="Adams B.J."/>
            <person name="Sternberg P.W."/>
            <person name="Mortazavi A."/>
        </authorList>
    </citation>
    <scope>NUCLEOTIDE SEQUENCE [LARGE SCALE GENOMIC DNA]</scope>
    <source>
        <strain evidence="2 3">ALL</strain>
    </source>
</reference>
<feature type="compositionally biased region" description="Basic and acidic residues" evidence="1">
    <location>
        <begin position="1"/>
        <end position="26"/>
    </location>
</feature>
<reference evidence="2 3" key="2">
    <citation type="journal article" date="2019" name="G3 (Bethesda)">
        <title>Hybrid Assembly of the Genome of the Entomopathogenic Nematode Steinernema carpocapsae Identifies the X-Chromosome.</title>
        <authorList>
            <person name="Serra L."/>
            <person name="Macchietto M."/>
            <person name="Macias-Munoz A."/>
            <person name="McGill C.J."/>
            <person name="Rodriguez I.M."/>
            <person name="Rodriguez B."/>
            <person name="Murad R."/>
            <person name="Mortazavi A."/>
        </authorList>
    </citation>
    <scope>NUCLEOTIDE SEQUENCE [LARGE SCALE GENOMIC DNA]</scope>
    <source>
        <strain evidence="2 3">ALL</strain>
    </source>
</reference>
<evidence type="ECO:0000313" key="2">
    <source>
        <dbReference type="EMBL" id="TKR65552.1"/>
    </source>
</evidence>
<evidence type="ECO:0000313" key="3">
    <source>
        <dbReference type="Proteomes" id="UP000298663"/>
    </source>
</evidence>
<accession>A0A4U5M9K9</accession>
<protein>
    <submittedName>
        <fullName evidence="2">Uncharacterized protein</fullName>
    </submittedName>
</protein>
<proteinExistence type="predicted"/>
<dbReference type="AlphaFoldDB" id="A0A4U5M9K9"/>
<organism evidence="2 3">
    <name type="scientific">Steinernema carpocapsae</name>
    <name type="common">Entomopathogenic nematode</name>
    <dbReference type="NCBI Taxonomy" id="34508"/>
    <lineage>
        <taxon>Eukaryota</taxon>
        <taxon>Metazoa</taxon>
        <taxon>Ecdysozoa</taxon>
        <taxon>Nematoda</taxon>
        <taxon>Chromadorea</taxon>
        <taxon>Rhabditida</taxon>
        <taxon>Tylenchina</taxon>
        <taxon>Panagrolaimomorpha</taxon>
        <taxon>Strongyloidoidea</taxon>
        <taxon>Steinernematidae</taxon>
        <taxon>Steinernema</taxon>
    </lineage>
</organism>
<name>A0A4U5M9K9_STECR</name>
<sequence>MLRQSREDKLRNRLSECREGEEEARGKAMASEDVEIRCPHALSRIFSSVDLRRRQRRRPREAKKRKKSRPGQQPSFNRA</sequence>
<feature type="region of interest" description="Disordered" evidence="1">
    <location>
        <begin position="47"/>
        <end position="79"/>
    </location>
</feature>